<dbReference type="AlphaFoldDB" id="A0A8W7PUN8"/>
<evidence type="ECO:0000313" key="1">
    <source>
        <dbReference type="EnsemblMetazoa" id="ACOM038188-PA.1"/>
    </source>
</evidence>
<dbReference type="EnsemblMetazoa" id="ACOM038188-RA">
    <property type="protein sequence ID" value="ACOM038188-PA.1"/>
    <property type="gene ID" value="ACOM038188"/>
</dbReference>
<proteinExistence type="predicted"/>
<sequence length="138" mass="15096">MERNGQPAVFHPTTVSSRAQVEKNCSDARGPGVVGRVQHDNSGCFFAPTAQGGGCAMIRLRVRITYAPKRTTWEQHLEYHFRLAQKAPFSENVGAGLATGFFCPTRPSSGFGFVWWKMESVHPNAGCTKRAVKNAVQG</sequence>
<name>A0A8W7PUN8_ANOCL</name>
<protein>
    <submittedName>
        <fullName evidence="1">Uncharacterized protein</fullName>
    </submittedName>
</protein>
<reference evidence="1" key="1">
    <citation type="submission" date="2022-08" db="UniProtKB">
        <authorList>
            <consortium name="EnsemblMetazoa"/>
        </authorList>
    </citation>
    <scope>IDENTIFICATION</scope>
</reference>
<accession>A0A8W7PUN8</accession>
<organism evidence="1">
    <name type="scientific">Anopheles coluzzii</name>
    <name type="common">African malaria mosquito</name>
    <dbReference type="NCBI Taxonomy" id="1518534"/>
    <lineage>
        <taxon>Eukaryota</taxon>
        <taxon>Metazoa</taxon>
        <taxon>Ecdysozoa</taxon>
        <taxon>Arthropoda</taxon>
        <taxon>Hexapoda</taxon>
        <taxon>Insecta</taxon>
        <taxon>Pterygota</taxon>
        <taxon>Neoptera</taxon>
        <taxon>Endopterygota</taxon>
        <taxon>Diptera</taxon>
        <taxon>Nematocera</taxon>
        <taxon>Culicoidea</taxon>
        <taxon>Culicidae</taxon>
        <taxon>Anophelinae</taxon>
        <taxon>Anopheles</taxon>
    </lineage>
</organism>
<dbReference type="Proteomes" id="UP000075882">
    <property type="component" value="Unassembled WGS sequence"/>
</dbReference>